<name>X0YEX9_9ZZZZ</name>
<evidence type="ECO:0000313" key="1">
    <source>
        <dbReference type="EMBL" id="GAG47243.1"/>
    </source>
</evidence>
<comment type="caution">
    <text evidence="1">The sequence shown here is derived from an EMBL/GenBank/DDBJ whole genome shotgun (WGS) entry which is preliminary data.</text>
</comment>
<accession>X0YEX9</accession>
<organism evidence="1">
    <name type="scientific">marine sediment metagenome</name>
    <dbReference type="NCBI Taxonomy" id="412755"/>
    <lineage>
        <taxon>unclassified sequences</taxon>
        <taxon>metagenomes</taxon>
        <taxon>ecological metagenomes</taxon>
    </lineage>
</organism>
<proteinExistence type="predicted"/>
<dbReference type="EMBL" id="BARS01050309">
    <property type="protein sequence ID" value="GAG47243.1"/>
    <property type="molecule type" value="Genomic_DNA"/>
</dbReference>
<feature type="non-terminal residue" evidence="1">
    <location>
        <position position="228"/>
    </location>
</feature>
<gene>
    <name evidence="1" type="ORF">S01H1_75130</name>
</gene>
<dbReference type="AlphaFoldDB" id="X0YEX9"/>
<protein>
    <submittedName>
        <fullName evidence="1">Uncharacterized protein</fullName>
    </submittedName>
</protein>
<reference evidence="1" key="1">
    <citation type="journal article" date="2014" name="Front. Microbiol.">
        <title>High frequency of phylogenetically diverse reductive dehalogenase-homologous genes in deep subseafloor sedimentary metagenomes.</title>
        <authorList>
            <person name="Kawai M."/>
            <person name="Futagami T."/>
            <person name="Toyoda A."/>
            <person name="Takaki Y."/>
            <person name="Nishi S."/>
            <person name="Hori S."/>
            <person name="Arai W."/>
            <person name="Tsubouchi T."/>
            <person name="Morono Y."/>
            <person name="Uchiyama I."/>
            <person name="Ito T."/>
            <person name="Fujiyama A."/>
            <person name="Inagaki F."/>
            <person name="Takami H."/>
        </authorList>
    </citation>
    <scope>NUCLEOTIDE SEQUENCE</scope>
    <source>
        <strain evidence="1">Expedition CK06-06</strain>
    </source>
</reference>
<sequence length="228" mass="25943">MNSGEENQEKKDKLVIEEAKIGKENVPNLVVEVISNFGDKLPAVAALAKALGFLHRGFSTRSLVEYLKYLEVHAIGNRELIRKLEIRTDLVEEIFSKEILASYVLQGARKALNETRKEKLERFAAVAANCIFKYHDIEPDTKIESFNLCEELTERDIAVLRVLGTKDRMSVKEALRELLDNSEQEYEKLSYFNMSLSKLRARGLIMESEERVMIIQDTMGPAGPESGY</sequence>